<evidence type="ECO:0000256" key="3">
    <source>
        <dbReference type="ARBA" id="ARBA00022723"/>
    </source>
</evidence>
<accession>A0A5E4MN92</accession>
<dbReference type="PANTHER" id="PTHR46600:SF1">
    <property type="entry name" value="THAP DOMAIN-CONTAINING PROTEIN 1"/>
    <property type="match status" value="1"/>
</dbReference>
<dbReference type="GO" id="GO:0008270">
    <property type="term" value="F:zinc ion binding"/>
    <property type="evidence" value="ECO:0007669"/>
    <property type="project" value="UniProtKB-KW"/>
</dbReference>
<evidence type="ECO:0000256" key="2">
    <source>
        <dbReference type="ARBA" id="ARBA00006177"/>
    </source>
</evidence>
<evidence type="ECO:0000256" key="10">
    <source>
        <dbReference type="ARBA" id="ARBA00023242"/>
    </source>
</evidence>
<dbReference type="PROSITE" id="PS50950">
    <property type="entry name" value="ZF_THAP"/>
    <property type="match status" value="3"/>
</dbReference>
<keyword evidence="15" id="KW-1185">Reference proteome</keyword>
<keyword evidence="8 12" id="KW-0238">DNA-binding</keyword>
<dbReference type="OrthoDB" id="6611988at2759"/>
<evidence type="ECO:0000256" key="7">
    <source>
        <dbReference type="ARBA" id="ARBA00023054"/>
    </source>
</evidence>
<dbReference type="Proteomes" id="UP000325440">
    <property type="component" value="Unassembled WGS sequence"/>
</dbReference>
<evidence type="ECO:0000256" key="12">
    <source>
        <dbReference type="PROSITE-ProRule" id="PRU00309"/>
    </source>
</evidence>
<organism evidence="14 15">
    <name type="scientific">Cinara cedri</name>
    <dbReference type="NCBI Taxonomy" id="506608"/>
    <lineage>
        <taxon>Eukaryota</taxon>
        <taxon>Metazoa</taxon>
        <taxon>Ecdysozoa</taxon>
        <taxon>Arthropoda</taxon>
        <taxon>Hexapoda</taxon>
        <taxon>Insecta</taxon>
        <taxon>Pterygota</taxon>
        <taxon>Neoptera</taxon>
        <taxon>Paraneoptera</taxon>
        <taxon>Hemiptera</taxon>
        <taxon>Sternorrhyncha</taxon>
        <taxon>Aphidomorpha</taxon>
        <taxon>Aphidoidea</taxon>
        <taxon>Aphididae</taxon>
        <taxon>Lachninae</taxon>
        <taxon>Cinara</taxon>
    </lineage>
</organism>
<keyword evidence="10" id="KW-0539">Nucleus</keyword>
<evidence type="ECO:0000256" key="4">
    <source>
        <dbReference type="ARBA" id="ARBA00022771"/>
    </source>
</evidence>
<dbReference type="SMART" id="SM00980">
    <property type="entry name" value="THAP"/>
    <property type="match status" value="3"/>
</dbReference>
<evidence type="ECO:0000259" key="13">
    <source>
        <dbReference type="PROSITE" id="PS50950"/>
    </source>
</evidence>
<reference evidence="14 15" key="1">
    <citation type="submission" date="2019-08" db="EMBL/GenBank/DDBJ databases">
        <authorList>
            <person name="Alioto T."/>
            <person name="Alioto T."/>
            <person name="Gomez Garrido J."/>
        </authorList>
    </citation>
    <scope>NUCLEOTIDE SEQUENCE [LARGE SCALE GENOMIC DNA]</scope>
</reference>
<keyword evidence="7" id="KW-0175">Coiled coil</keyword>
<feature type="domain" description="THAP-type" evidence="13">
    <location>
        <begin position="316"/>
        <end position="405"/>
    </location>
</feature>
<dbReference type="Pfam" id="PF05485">
    <property type="entry name" value="THAP"/>
    <property type="match status" value="3"/>
</dbReference>
<dbReference type="InterPro" id="IPR026516">
    <property type="entry name" value="THAP1/10"/>
</dbReference>
<feature type="domain" description="THAP-type" evidence="13">
    <location>
        <begin position="1"/>
        <end position="79"/>
    </location>
</feature>
<dbReference type="SMART" id="SM00692">
    <property type="entry name" value="DM3"/>
    <property type="match status" value="3"/>
</dbReference>
<dbReference type="GO" id="GO:0005654">
    <property type="term" value="C:nucleoplasm"/>
    <property type="evidence" value="ECO:0007669"/>
    <property type="project" value="UniProtKB-SubCell"/>
</dbReference>
<proteinExistence type="inferred from homology"/>
<evidence type="ECO:0000313" key="15">
    <source>
        <dbReference type="Proteomes" id="UP000325440"/>
    </source>
</evidence>
<dbReference type="EMBL" id="CABPRJ010000963">
    <property type="protein sequence ID" value="VVC33098.1"/>
    <property type="molecule type" value="Genomic_DNA"/>
</dbReference>
<dbReference type="InterPro" id="IPR006612">
    <property type="entry name" value="THAP_Znf"/>
</dbReference>
<feature type="domain" description="THAP-type" evidence="13">
    <location>
        <begin position="196"/>
        <end position="285"/>
    </location>
</feature>
<keyword evidence="4 12" id="KW-0863">Zinc-finger</keyword>
<evidence type="ECO:0000256" key="6">
    <source>
        <dbReference type="ARBA" id="ARBA00023015"/>
    </source>
</evidence>
<evidence type="ECO:0000313" key="14">
    <source>
        <dbReference type="EMBL" id="VVC33098.1"/>
    </source>
</evidence>
<keyword evidence="6" id="KW-0805">Transcription regulation</keyword>
<keyword evidence="3" id="KW-0479">Metal-binding</keyword>
<dbReference type="SUPFAM" id="SSF57716">
    <property type="entry name" value="Glucocorticoid receptor-like (DNA-binding domain)"/>
    <property type="match status" value="3"/>
</dbReference>
<evidence type="ECO:0000256" key="11">
    <source>
        <dbReference type="ARBA" id="ARBA00023306"/>
    </source>
</evidence>
<evidence type="ECO:0000256" key="9">
    <source>
        <dbReference type="ARBA" id="ARBA00023163"/>
    </source>
</evidence>
<comment type="subcellular location">
    <subcellularLocation>
        <location evidence="1">Nucleus</location>
        <location evidence="1">Nucleoplasm</location>
    </subcellularLocation>
</comment>
<evidence type="ECO:0000256" key="5">
    <source>
        <dbReference type="ARBA" id="ARBA00022833"/>
    </source>
</evidence>
<gene>
    <name evidence="14" type="ORF">CINCED_3A008515</name>
</gene>
<keyword evidence="5" id="KW-0862">Zinc</keyword>
<protein>
    <submittedName>
        <fullName evidence="14">Zinc finger, C2CH-type</fullName>
    </submittedName>
</protein>
<sequence>MEYRCCVLGCLKTSNNGVGLHEFPFDNQALLPVWIMATNRADWLPVVKSRICNRHFSIDDYEDGNKNNNLKTNACPMFNTPSNAIENSKEMTDSDISDVDISSTSDINFSDLNTDDLLDTPNTSDMKFSDDDSILSISSITCNLNKTTGFRNKHFQPSNSYNQTDQETTDIRSINCVHNSVALSSTEKNFGNIHRLNNNKCAVVFCNEKARLKFDQLFFIDFPKDKELCDTWWKICGHNNTFDSSFKICSIHFDVNDFTTVTIKQGDQLNHQTVLKNFNIVPTLYLLPHEFARLIRKRKNTTITDNNRTKILNTSQIVNCSIQGCKNISLKNEKIGLFFKFPLENKVMLNKWLNNIGVPNWQPSETDRICSDHIKYYNINQLVEGDKEFSNCNYDLQIHAISSNKPKICKDSTNKGEELNFENLHEDILIMEKNEIESNLLNSSRSIIDHKQVFTTAAMQSDLTDRDTTKEQPFVYSPKKFKKSNLEYFMNIFNNDSNGSNFSMNGGSQFQNKTTSSATKLYLESFEKEIADECKKMKMATNENNLSNMYSDINSSNVNPINNVPNKQMFSNGIKKSQVEFSEKYDFKEVNIIPKSKNNGNDRDYIYLDMLNGDDVGEFLTFEKKYIPKNTKSKIPELIEKKQTKGIPKSIIYDSDLTECYGEMLPATCDTDCQLICYYSIPGPQRREIYNQFQILHNVTEQNCKITQLVKLRLIKKSNETFECCPLYHLIMNSLTVKVCRTFFINTLGITENRLNGVLKPINYSWYSDKDTALKANLPNQVKVTGKSVLMTDFMRESLKLLDNDYNLYEPESDSEVNLENVPFEEYEKVFSYIKGIPRVLSSYQAPGELKKQFFETSICLDYIYKSYSENYIRNNIPPPYTKRQFKIIYNQYMKTFLK</sequence>
<name>A0A5E4MN92_9HEMI</name>
<evidence type="ECO:0000256" key="8">
    <source>
        <dbReference type="ARBA" id="ARBA00023125"/>
    </source>
</evidence>
<comment type="similarity">
    <text evidence="2">Belongs to the THAP1 family.</text>
</comment>
<dbReference type="AlphaFoldDB" id="A0A5E4MN92"/>
<keyword evidence="9" id="KW-0804">Transcription</keyword>
<evidence type="ECO:0000256" key="1">
    <source>
        <dbReference type="ARBA" id="ARBA00004642"/>
    </source>
</evidence>
<dbReference type="PANTHER" id="PTHR46600">
    <property type="entry name" value="THAP DOMAIN-CONTAINING"/>
    <property type="match status" value="1"/>
</dbReference>
<dbReference type="GO" id="GO:0043565">
    <property type="term" value="F:sequence-specific DNA binding"/>
    <property type="evidence" value="ECO:0007669"/>
    <property type="project" value="InterPro"/>
</dbReference>
<keyword evidence="11" id="KW-0131">Cell cycle</keyword>